<dbReference type="InterPro" id="IPR017871">
    <property type="entry name" value="ABC_transporter-like_CS"/>
</dbReference>
<dbReference type="PANTHER" id="PTHR43423">
    <property type="entry name" value="ABC TRANSPORTER I FAMILY MEMBER 17"/>
    <property type="match status" value="1"/>
</dbReference>
<dbReference type="GO" id="GO:0005524">
    <property type="term" value="F:ATP binding"/>
    <property type="evidence" value="ECO:0007669"/>
    <property type="project" value="UniProtKB-KW"/>
</dbReference>
<evidence type="ECO:0000256" key="2">
    <source>
        <dbReference type="ARBA" id="ARBA00022741"/>
    </source>
</evidence>
<feature type="domain" description="ABC transporter" evidence="4">
    <location>
        <begin position="2"/>
        <end position="213"/>
    </location>
</feature>
<dbReference type="Proteomes" id="UP000831537">
    <property type="component" value="Chromosome"/>
</dbReference>
<dbReference type="InterPro" id="IPR003593">
    <property type="entry name" value="AAA+_ATPase"/>
</dbReference>
<evidence type="ECO:0000256" key="3">
    <source>
        <dbReference type="ARBA" id="ARBA00022840"/>
    </source>
</evidence>
<dbReference type="PROSITE" id="PS00211">
    <property type="entry name" value="ABC_TRANSPORTER_1"/>
    <property type="match status" value="1"/>
</dbReference>
<dbReference type="InterPro" id="IPR003439">
    <property type="entry name" value="ABC_transporter-like_ATP-bd"/>
</dbReference>
<dbReference type="PROSITE" id="PS50893">
    <property type="entry name" value="ABC_TRANSPORTER_2"/>
    <property type="match status" value="1"/>
</dbReference>
<keyword evidence="6" id="KW-1185">Reference proteome</keyword>
<dbReference type="RefSeq" id="WP_244746493.1">
    <property type="nucleotide sequence ID" value="NZ_CP095071.1"/>
</dbReference>
<dbReference type="Gene3D" id="3.40.50.300">
    <property type="entry name" value="P-loop containing nucleotide triphosphate hydrolases"/>
    <property type="match status" value="1"/>
</dbReference>
<evidence type="ECO:0000256" key="1">
    <source>
        <dbReference type="ARBA" id="ARBA00022448"/>
    </source>
</evidence>
<keyword evidence="3 5" id="KW-0067">ATP-binding</keyword>
<evidence type="ECO:0000313" key="6">
    <source>
        <dbReference type="Proteomes" id="UP000831537"/>
    </source>
</evidence>
<dbReference type="EMBL" id="CP095071">
    <property type="protein sequence ID" value="UOQ86172.1"/>
    <property type="molecule type" value="Genomic_DNA"/>
</dbReference>
<evidence type="ECO:0000313" key="5">
    <source>
        <dbReference type="EMBL" id="UOQ86172.1"/>
    </source>
</evidence>
<protein>
    <submittedName>
        <fullName evidence="5">ABC transporter ATP-binding protein</fullName>
    </submittedName>
</protein>
<keyword evidence="1" id="KW-0813">Transport</keyword>
<dbReference type="InterPro" id="IPR027417">
    <property type="entry name" value="P-loop_NTPase"/>
</dbReference>
<gene>
    <name evidence="5" type="ORF">MUN87_04545</name>
</gene>
<dbReference type="SMART" id="SM00382">
    <property type="entry name" value="AAA"/>
    <property type="match status" value="1"/>
</dbReference>
<dbReference type="PANTHER" id="PTHR43423:SF1">
    <property type="entry name" value="ABC TRANSPORTER I FAMILY MEMBER 17"/>
    <property type="match status" value="1"/>
</dbReference>
<keyword evidence="2" id="KW-0547">Nucleotide-binding</keyword>
<evidence type="ECO:0000259" key="4">
    <source>
        <dbReference type="PROSITE" id="PS50893"/>
    </source>
</evidence>
<dbReference type="Pfam" id="PF00005">
    <property type="entry name" value="ABC_tran"/>
    <property type="match status" value="1"/>
</dbReference>
<sequence>MFEIRNLVYKDILRIDHLEIESGNIYCLFGASGSGKTTLLKMFNSMLTPDEGEIHFNNTSIQELDAVELRKKVVMLGQDPIVFEGSIRDNLLIGLHFSEQDKEPDDNDLTELLHQLKLSKDLDEDAANLSGGEKQRIAFGRVLVMEPDVFLLDEPTSALDDDTETLVMDYFTKRIKEANKTVIMVTHSKGTAETYSDQLIYMNELQNDEEVRS</sequence>
<dbReference type="SUPFAM" id="SSF52540">
    <property type="entry name" value="P-loop containing nucleoside triphosphate hydrolases"/>
    <property type="match status" value="1"/>
</dbReference>
<organism evidence="5 6">
    <name type="scientific">Gracilibacillus salinarum</name>
    <dbReference type="NCBI Taxonomy" id="2932255"/>
    <lineage>
        <taxon>Bacteria</taxon>
        <taxon>Bacillati</taxon>
        <taxon>Bacillota</taxon>
        <taxon>Bacilli</taxon>
        <taxon>Bacillales</taxon>
        <taxon>Bacillaceae</taxon>
        <taxon>Gracilibacillus</taxon>
    </lineage>
</organism>
<reference evidence="5 6" key="1">
    <citation type="submission" date="2022-04" db="EMBL/GenBank/DDBJ databases">
        <title>Gracilibacillus sp. isolated from saltern.</title>
        <authorList>
            <person name="Won M."/>
            <person name="Lee C.-M."/>
            <person name="Woen H.-Y."/>
            <person name="Kwon S.-W."/>
        </authorList>
    </citation>
    <scope>NUCLEOTIDE SEQUENCE [LARGE SCALE GENOMIC DNA]</scope>
    <source>
        <strain evidence="5 6">SSPM10-3</strain>
    </source>
</reference>
<name>A0ABY4GPB9_9BACI</name>
<accession>A0ABY4GPB9</accession>
<proteinExistence type="predicted"/>